<dbReference type="GO" id="GO:0005829">
    <property type="term" value="C:cytosol"/>
    <property type="evidence" value="ECO:0007669"/>
    <property type="project" value="TreeGrafter"/>
</dbReference>
<protein>
    <submittedName>
        <fullName evidence="4">B12 binding domain-containing protein</fullName>
    </submittedName>
</protein>
<keyword evidence="1" id="KW-0479">Metal-binding</keyword>
<dbReference type="PANTHER" id="PTHR45833:SF1">
    <property type="entry name" value="METHIONINE SYNTHASE"/>
    <property type="match status" value="1"/>
</dbReference>
<dbReference type="Proteomes" id="UP000183994">
    <property type="component" value="Unassembled WGS sequence"/>
</dbReference>
<name>A0A1M6MR24_9BACT</name>
<dbReference type="Gene3D" id="3.40.50.280">
    <property type="entry name" value="Cobalamin-binding domain"/>
    <property type="match status" value="1"/>
</dbReference>
<dbReference type="PROSITE" id="PS51332">
    <property type="entry name" value="B12_BINDING"/>
    <property type="match status" value="1"/>
</dbReference>
<dbReference type="InterPro" id="IPR050554">
    <property type="entry name" value="Met_Synthase/Corrinoid"/>
</dbReference>
<dbReference type="InterPro" id="IPR036724">
    <property type="entry name" value="Cobalamin-bd_sf"/>
</dbReference>
<gene>
    <name evidence="4" type="ORF">SAMN02745216_02403</name>
</gene>
<feature type="domain" description="B12-binding" evidence="3">
    <location>
        <begin position="86"/>
        <end position="215"/>
    </location>
</feature>
<dbReference type="RefSeq" id="WP_073476051.1">
    <property type="nucleotide sequence ID" value="NZ_FQZU01000013.1"/>
</dbReference>
<proteinExistence type="predicted"/>
<dbReference type="GO" id="GO:0046653">
    <property type="term" value="P:tetrahydrofolate metabolic process"/>
    <property type="evidence" value="ECO:0007669"/>
    <property type="project" value="TreeGrafter"/>
</dbReference>
<dbReference type="GO" id="GO:0031419">
    <property type="term" value="F:cobalamin binding"/>
    <property type="evidence" value="ECO:0007669"/>
    <property type="project" value="InterPro"/>
</dbReference>
<dbReference type="AlphaFoldDB" id="A0A1M6MR24"/>
<evidence type="ECO:0000313" key="5">
    <source>
        <dbReference type="Proteomes" id="UP000183994"/>
    </source>
</evidence>
<dbReference type="Pfam" id="PF02310">
    <property type="entry name" value="B12-binding"/>
    <property type="match status" value="1"/>
</dbReference>
<keyword evidence="2" id="KW-0170">Cobalt</keyword>
<evidence type="ECO:0000256" key="2">
    <source>
        <dbReference type="ARBA" id="ARBA00023285"/>
    </source>
</evidence>
<evidence type="ECO:0000256" key="1">
    <source>
        <dbReference type="ARBA" id="ARBA00022723"/>
    </source>
</evidence>
<dbReference type="GO" id="GO:0046872">
    <property type="term" value="F:metal ion binding"/>
    <property type="evidence" value="ECO:0007669"/>
    <property type="project" value="UniProtKB-KW"/>
</dbReference>
<accession>A0A1M6MR24</accession>
<reference evidence="5" key="1">
    <citation type="submission" date="2016-11" db="EMBL/GenBank/DDBJ databases">
        <authorList>
            <person name="Varghese N."/>
            <person name="Submissions S."/>
        </authorList>
    </citation>
    <scope>NUCLEOTIDE SEQUENCE [LARGE SCALE GENOMIC DNA]</scope>
    <source>
        <strain evidence="5">DSM 16219</strain>
    </source>
</reference>
<sequence length="237" mass="25665">MNTTNENIYTDLQQAVFEADMDLLATAFENNPDPRQALEALTKGLDAVRKKLGDYRSSVAEFLLCVDVMRAGLRQIRDNRPQDGDMPVVVIGVVRGDVHDLGKNIVAGVLEAYGYRVVDLGRDVAPLEFVEAVEKQGASVLALSAMMSTPLADMSRTIEICKNRLPHVKVLVGGAALDQDAAQSMGADGYAESAVGVPVSLKNVMNAGKTRASRVFVDYDKKLRVEEVEAASLPEQE</sequence>
<dbReference type="InterPro" id="IPR036594">
    <property type="entry name" value="Meth_synthase_dom"/>
</dbReference>
<evidence type="ECO:0000259" key="3">
    <source>
        <dbReference type="PROSITE" id="PS51332"/>
    </source>
</evidence>
<dbReference type="OrthoDB" id="5421949at2"/>
<dbReference type="GO" id="GO:0050667">
    <property type="term" value="P:homocysteine metabolic process"/>
    <property type="evidence" value="ECO:0007669"/>
    <property type="project" value="TreeGrafter"/>
</dbReference>
<evidence type="ECO:0000313" key="4">
    <source>
        <dbReference type="EMBL" id="SHJ85733.1"/>
    </source>
</evidence>
<dbReference type="SUPFAM" id="SSF47644">
    <property type="entry name" value="Methionine synthase domain"/>
    <property type="match status" value="1"/>
</dbReference>
<dbReference type="SUPFAM" id="SSF52242">
    <property type="entry name" value="Cobalamin (vitamin B12)-binding domain"/>
    <property type="match status" value="1"/>
</dbReference>
<dbReference type="STRING" id="1121393.SAMN02745216_02403"/>
<dbReference type="EMBL" id="FQZU01000013">
    <property type="protein sequence ID" value="SHJ85733.1"/>
    <property type="molecule type" value="Genomic_DNA"/>
</dbReference>
<organism evidence="4 5">
    <name type="scientific">Desulfatibacillum alkenivorans DSM 16219</name>
    <dbReference type="NCBI Taxonomy" id="1121393"/>
    <lineage>
        <taxon>Bacteria</taxon>
        <taxon>Pseudomonadati</taxon>
        <taxon>Thermodesulfobacteriota</taxon>
        <taxon>Desulfobacteria</taxon>
        <taxon>Desulfobacterales</taxon>
        <taxon>Desulfatibacillaceae</taxon>
        <taxon>Desulfatibacillum</taxon>
    </lineage>
</organism>
<dbReference type="PANTHER" id="PTHR45833">
    <property type="entry name" value="METHIONINE SYNTHASE"/>
    <property type="match status" value="1"/>
</dbReference>
<dbReference type="InterPro" id="IPR006158">
    <property type="entry name" value="Cobalamin-bd"/>
</dbReference>
<keyword evidence="5" id="KW-1185">Reference proteome</keyword>
<dbReference type="GO" id="GO:0008705">
    <property type="term" value="F:methionine synthase activity"/>
    <property type="evidence" value="ECO:0007669"/>
    <property type="project" value="TreeGrafter"/>
</dbReference>